<organism evidence="2 3">
    <name type="scientific">Phytophthora kernoviae</name>
    <dbReference type="NCBI Taxonomy" id="325452"/>
    <lineage>
        <taxon>Eukaryota</taxon>
        <taxon>Sar</taxon>
        <taxon>Stramenopiles</taxon>
        <taxon>Oomycota</taxon>
        <taxon>Peronosporomycetes</taxon>
        <taxon>Peronosporales</taxon>
        <taxon>Peronosporaceae</taxon>
        <taxon>Phytophthora</taxon>
    </lineage>
</organism>
<keyword evidence="1" id="KW-0812">Transmembrane</keyword>
<protein>
    <submittedName>
        <fullName evidence="2">Uncharacterized protein</fullName>
    </submittedName>
</protein>
<evidence type="ECO:0000256" key="1">
    <source>
        <dbReference type="SAM" id="Phobius"/>
    </source>
</evidence>
<evidence type="ECO:0000313" key="2">
    <source>
        <dbReference type="EMBL" id="RLN50345.1"/>
    </source>
</evidence>
<proteinExistence type="predicted"/>
<comment type="caution">
    <text evidence="2">The sequence shown here is derived from an EMBL/GenBank/DDBJ whole genome shotgun (WGS) entry which is preliminary data.</text>
</comment>
<reference evidence="2 3" key="1">
    <citation type="submission" date="2018-07" db="EMBL/GenBank/DDBJ databases">
        <title>Genome sequencing of oomycete isolates from Chile give support for New Zealand origin for Phytophthora kernoviae and make available the first Nothophytophthora sp. genome.</title>
        <authorList>
            <person name="Studholme D.J."/>
            <person name="Sanfuentes E."/>
            <person name="Panda P."/>
            <person name="Hill R."/>
            <person name="Sambles C."/>
            <person name="Grant M."/>
            <person name="Williams N.M."/>
            <person name="Mcdougal R.L."/>
        </authorList>
    </citation>
    <scope>NUCLEOTIDE SEQUENCE [LARGE SCALE GENOMIC DNA]</scope>
    <source>
        <strain evidence="2">Chile6</strain>
    </source>
</reference>
<accession>A0A3F2RAT7</accession>
<feature type="transmembrane region" description="Helical" evidence="1">
    <location>
        <begin position="704"/>
        <end position="721"/>
    </location>
</feature>
<name>A0A3F2RAT7_9STRA</name>
<gene>
    <name evidence="2" type="ORF">BBP00_00010055</name>
</gene>
<dbReference type="AlphaFoldDB" id="A0A3F2RAT7"/>
<dbReference type="OrthoDB" id="123104at2759"/>
<dbReference type="Proteomes" id="UP000277300">
    <property type="component" value="Unassembled WGS sequence"/>
</dbReference>
<keyword evidence="1" id="KW-0472">Membrane</keyword>
<sequence>MRGLSAMENKSDWNRAMLLADSDPPQCKWAADNGNTNFVCGLSQSINNLHLGDSTCPLPVPVPTDNYVADLRTNKFDSDPSQNPRIEIKAKLEDTGSQQSSKSSWINYANAPSDVQKQINFNIPGVYDLSILATDYERTAQCDGCVAIRDMFRPRFGTATNCPSISDQTLTQASFNSFVTAEHTFDSYVGNANIINNNQPTPSTGLCESDKMTTKQNFYESSETSASCCFDSSILSTNVGRLKTNPLTNSLQSSRDSLETTLNGKYTPYPTTPTSSCEGGDGIPNSCSIHACLMAKGNDIVAAPPADLASIKTSVQAASQRVLGALPSAPADSDVLKNVFYSIPCTSYNKADTTCKYSAKLSQLLDVTTLQKVTAFPAVDDINNFIFWRYNTNAASWNAWVPTADSVIDFTDKSTTVTIEAWTACGIVATYSFNVKLVLHSTLACSGSGGLWKPASPVNIEGAVCTLGDSDFGLINAVLTEDDINRILPHSDETVTGTLSDVSCTIMVKDPLKDTDTQPKTFMHSTSTFNNYFAVELVHDPTTARKTTAQIVCTFTRTPRVNLAADTSMLATGDAAASDHTITCPPHTITFTDCDTPELFLGKKSDSCLATCAGNPNPGEFEACGGLVITSSATETIVKPEAENTCCAGCNPALTCNNILTGPSQVDTKIKRCEPPPPGTPVPGVMLAEAADAEQLDLTSTTTMALLGASAMVAVVALFVAKRRADSAACAAAEDSAYYALLE</sequence>
<evidence type="ECO:0000313" key="3">
    <source>
        <dbReference type="Proteomes" id="UP000277300"/>
    </source>
</evidence>
<dbReference type="EMBL" id="MBDO02001173">
    <property type="protein sequence ID" value="RLN50345.1"/>
    <property type="molecule type" value="Genomic_DNA"/>
</dbReference>
<keyword evidence="1" id="KW-1133">Transmembrane helix</keyword>